<dbReference type="InterPro" id="IPR003594">
    <property type="entry name" value="HATPase_dom"/>
</dbReference>
<keyword evidence="11" id="KW-0902">Two-component regulatory system</keyword>
<dbReference type="RefSeq" id="WP_200754998.1">
    <property type="nucleotide sequence ID" value="NZ_AP023322.1"/>
</dbReference>
<feature type="transmembrane region" description="Helical" evidence="13">
    <location>
        <begin position="393"/>
        <end position="411"/>
    </location>
</feature>
<dbReference type="SMART" id="SM00387">
    <property type="entry name" value="HATPase_c"/>
    <property type="match status" value="1"/>
</dbReference>
<reference evidence="16" key="1">
    <citation type="submission" date="2020-07" db="EMBL/GenBank/DDBJ databases">
        <title>Complete genome sequencing of Coprobacter sp. strain 2CBH44.</title>
        <authorList>
            <person name="Sakamoto M."/>
            <person name="Murakami T."/>
            <person name="Mori H."/>
        </authorList>
    </citation>
    <scope>NUCLEOTIDE SEQUENCE [LARGE SCALE GENOMIC DNA]</scope>
    <source>
        <strain evidence="16">2CBH44</strain>
    </source>
</reference>
<evidence type="ECO:0000256" key="8">
    <source>
        <dbReference type="ARBA" id="ARBA00022777"/>
    </source>
</evidence>
<dbReference type="EMBL" id="AP023322">
    <property type="protein sequence ID" value="BCI64322.1"/>
    <property type="molecule type" value="Genomic_DNA"/>
</dbReference>
<dbReference type="AlphaFoldDB" id="A0A7G1HZQ8"/>
<evidence type="ECO:0000256" key="11">
    <source>
        <dbReference type="ARBA" id="ARBA00023012"/>
    </source>
</evidence>
<sequence>MLTNTSLYAEKVSREMLISDSQKKHGDLTIFFGTCMGEGKTQAMLEKAYLHRQKGLDVVLGNFHPDSLSRRHAVMECILPNQFGEIDIEAILHRSPGLVIIDELAHNNSSGSRHKFRYQDIEELLDNGINVYTTLSVIQLESNSYMMSNRIGIKAPYIVPDIFFEQAAQIIPIDCKIEEIIRRYNSGEITTSFLTPEQETVFFSLDNLTLLKKSFKKLISFRKNESLRQRIEANKLEDISREGLRLLVHIDEKPKTERIIQRAKELSYTMGAPLFAVYVYTSDSLSNTEQDQLNKNIRLAYRLGAYVIRMTGDNWISEMSSVIKKEKITHLILEREPYKKWYQLRTPYPFEKLIKKCEDIDIYILSKESSIKRKRKISTAIKRPNFTASLTNYVTSILITISFTILLYPLISWVHPQAVIYLCMIILAIQSLFFTTGPILTSAIVVALIIDYFFTLPFGTFTLYRINNLAMFGLFLSIPLINSIFANRLKRQELMSRKREQATNTLLHLSKHMAFVSGIEEVLKVADKAVKESFDLDCTIILKDQNDSLNKVPTFIQHLPINEEEYEVAKWVFSNRKSAGRSTETFMSEEKTFYPLNSVRMRMGVIAVKLKRPFSPHEELIWLTLKRQISNTLEREYLNELATQTLLLQESDKLYKTLFNSISHELRIPVATILTASETLSTIGNDMIKEINNEIYTAGKRLHRLIEELLSMSRVDSGRLSPRCEYYDIQDLIGPVLQQMKIELSDYKLNIDIEEDTPLINMDLVLMQQILTNLLYNIINYVPKYSQINIKTHYENSLFLMEVSDNGPGFNEEDLPHIFDKFYRGAHVPTGGSGLGLAIVKGYAEAMKGTATACNIPGACITITIPSEILIIKE</sequence>
<evidence type="ECO:0000256" key="7">
    <source>
        <dbReference type="ARBA" id="ARBA00022741"/>
    </source>
</evidence>
<keyword evidence="4" id="KW-0597">Phosphoprotein</keyword>
<keyword evidence="8 15" id="KW-0418">Kinase</keyword>
<dbReference type="GO" id="GO:0000155">
    <property type="term" value="F:phosphorelay sensor kinase activity"/>
    <property type="evidence" value="ECO:0007669"/>
    <property type="project" value="InterPro"/>
</dbReference>
<feature type="transmembrane region" description="Helical" evidence="13">
    <location>
        <begin position="470"/>
        <end position="489"/>
    </location>
</feature>
<dbReference type="KEGG" id="copr:Cop2CBH44_26750"/>
<comment type="subcellular location">
    <subcellularLocation>
        <location evidence="2">Membrane</location>
        <topology evidence="2">Multi-pass membrane protein</topology>
    </subcellularLocation>
</comment>
<dbReference type="Pfam" id="PF13493">
    <property type="entry name" value="DUF4118"/>
    <property type="match status" value="1"/>
</dbReference>
<dbReference type="PANTHER" id="PTHR45569">
    <property type="entry name" value="SENSOR PROTEIN KDPD"/>
    <property type="match status" value="1"/>
</dbReference>
<evidence type="ECO:0000256" key="10">
    <source>
        <dbReference type="ARBA" id="ARBA00022989"/>
    </source>
</evidence>
<name>A0A7G1HZQ8_9BACT</name>
<dbReference type="SUPFAM" id="SSF55874">
    <property type="entry name" value="ATPase domain of HSP90 chaperone/DNA topoisomerase II/histidine kinase"/>
    <property type="match status" value="1"/>
</dbReference>
<dbReference type="InterPro" id="IPR029016">
    <property type="entry name" value="GAF-like_dom_sf"/>
</dbReference>
<proteinExistence type="predicted"/>
<evidence type="ECO:0000256" key="2">
    <source>
        <dbReference type="ARBA" id="ARBA00004141"/>
    </source>
</evidence>
<evidence type="ECO:0000256" key="1">
    <source>
        <dbReference type="ARBA" id="ARBA00000085"/>
    </source>
</evidence>
<dbReference type="Proteomes" id="UP000594042">
    <property type="component" value="Chromosome"/>
</dbReference>
<dbReference type="Pfam" id="PF02702">
    <property type="entry name" value="KdpD"/>
    <property type="match status" value="1"/>
</dbReference>
<keyword evidence="12 13" id="KW-0472">Membrane</keyword>
<dbReference type="Gene3D" id="1.20.120.620">
    <property type="entry name" value="Backbone structure of the membrane domain of e. Coli histidine kinase receptor kdpd"/>
    <property type="match status" value="1"/>
</dbReference>
<evidence type="ECO:0000313" key="16">
    <source>
        <dbReference type="Proteomes" id="UP000594042"/>
    </source>
</evidence>
<dbReference type="PANTHER" id="PTHR45569:SF1">
    <property type="entry name" value="SENSOR PROTEIN KDPD"/>
    <property type="match status" value="1"/>
</dbReference>
<evidence type="ECO:0000259" key="14">
    <source>
        <dbReference type="PROSITE" id="PS50109"/>
    </source>
</evidence>
<evidence type="ECO:0000256" key="6">
    <source>
        <dbReference type="ARBA" id="ARBA00022692"/>
    </source>
</evidence>
<dbReference type="InterPro" id="IPR027417">
    <property type="entry name" value="P-loop_NTPase"/>
</dbReference>
<dbReference type="InterPro" id="IPR003661">
    <property type="entry name" value="HisK_dim/P_dom"/>
</dbReference>
<dbReference type="InterPro" id="IPR005467">
    <property type="entry name" value="His_kinase_dom"/>
</dbReference>
<dbReference type="PROSITE" id="PS50109">
    <property type="entry name" value="HIS_KIN"/>
    <property type="match status" value="1"/>
</dbReference>
<dbReference type="Gene3D" id="3.30.565.10">
    <property type="entry name" value="Histidine kinase-like ATPase, C-terminal domain"/>
    <property type="match status" value="1"/>
</dbReference>
<evidence type="ECO:0000256" key="3">
    <source>
        <dbReference type="ARBA" id="ARBA00012438"/>
    </source>
</evidence>
<dbReference type="GO" id="GO:0005886">
    <property type="term" value="C:plasma membrane"/>
    <property type="evidence" value="ECO:0007669"/>
    <property type="project" value="TreeGrafter"/>
</dbReference>
<feature type="domain" description="Histidine kinase" evidence="14">
    <location>
        <begin position="661"/>
        <end position="869"/>
    </location>
</feature>
<dbReference type="CDD" id="cd00082">
    <property type="entry name" value="HisKA"/>
    <property type="match status" value="1"/>
</dbReference>
<dbReference type="InterPro" id="IPR036890">
    <property type="entry name" value="HATPase_C_sf"/>
</dbReference>
<dbReference type="Gene3D" id="1.10.287.130">
    <property type="match status" value="1"/>
</dbReference>
<comment type="catalytic activity">
    <reaction evidence="1">
        <text>ATP + protein L-histidine = ADP + protein N-phospho-L-histidine.</text>
        <dbReference type="EC" id="2.7.13.3"/>
    </reaction>
</comment>
<organism evidence="15 16">
    <name type="scientific">Coprobacter secundus subsp. similis</name>
    <dbReference type="NCBI Taxonomy" id="2751153"/>
    <lineage>
        <taxon>Bacteria</taxon>
        <taxon>Pseudomonadati</taxon>
        <taxon>Bacteroidota</taxon>
        <taxon>Bacteroidia</taxon>
        <taxon>Bacteroidales</taxon>
        <taxon>Barnesiellaceae</taxon>
        <taxon>Coprobacter</taxon>
    </lineage>
</organism>
<dbReference type="GO" id="GO:0005524">
    <property type="term" value="F:ATP binding"/>
    <property type="evidence" value="ECO:0007669"/>
    <property type="project" value="UniProtKB-KW"/>
</dbReference>
<dbReference type="InterPro" id="IPR052023">
    <property type="entry name" value="Histidine_kinase_KdpD"/>
</dbReference>
<dbReference type="PRINTS" id="PR00344">
    <property type="entry name" value="BCTRLSENSOR"/>
</dbReference>
<keyword evidence="10 13" id="KW-1133">Transmembrane helix</keyword>
<dbReference type="EC" id="2.7.13.3" evidence="3"/>
<keyword evidence="6 13" id="KW-0812">Transmembrane</keyword>
<evidence type="ECO:0000313" key="15">
    <source>
        <dbReference type="EMBL" id="BCI64322.1"/>
    </source>
</evidence>
<dbReference type="Gene3D" id="3.40.50.300">
    <property type="entry name" value="P-loop containing nucleotide triphosphate hydrolases"/>
    <property type="match status" value="1"/>
</dbReference>
<dbReference type="CDD" id="cd00075">
    <property type="entry name" value="HATPase"/>
    <property type="match status" value="1"/>
</dbReference>
<dbReference type="InterPro" id="IPR038318">
    <property type="entry name" value="KdpD_sf"/>
</dbReference>
<dbReference type="SUPFAM" id="SSF47384">
    <property type="entry name" value="Homodimeric domain of signal transducing histidine kinase"/>
    <property type="match status" value="1"/>
</dbReference>
<evidence type="ECO:0000256" key="9">
    <source>
        <dbReference type="ARBA" id="ARBA00022840"/>
    </source>
</evidence>
<evidence type="ECO:0000256" key="12">
    <source>
        <dbReference type="ARBA" id="ARBA00023136"/>
    </source>
</evidence>
<feature type="transmembrane region" description="Helical" evidence="13">
    <location>
        <begin position="418"/>
        <end position="450"/>
    </location>
</feature>
<keyword evidence="5" id="KW-0808">Transferase</keyword>
<dbReference type="InterPro" id="IPR004358">
    <property type="entry name" value="Sig_transdc_His_kin-like_C"/>
</dbReference>
<dbReference type="InterPro" id="IPR036097">
    <property type="entry name" value="HisK_dim/P_sf"/>
</dbReference>
<dbReference type="InterPro" id="IPR025201">
    <property type="entry name" value="KdpD_TM"/>
</dbReference>
<dbReference type="Pfam" id="PF02518">
    <property type="entry name" value="HATPase_c"/>
    <property type="match status" value="1"/>
</dbReference>
<dbReference type="Pfam" id="PF00512">
    <property type="entry name" value="HisKA"/>
    <property type="match status" value="1"/>
</dbReference>
<protein>
    <recommendedName>
        <fullName evidence="3">histidine kinase</fullName>
        <ecNumber evidence="3">2.7.13.3</ecNumber>
    </recommendedName>
</protein>
<dbReference type="InterPro" id="IPR003852">
    <property type="entry name" value="Sig_transdc_His_kinase_KdpD_N"/>
</dbReference>
<evidence type="ECO:0000256" key="13">
    <source>
        <dbReference type="SAM" id="Phobius"/>
    </source>
</evidence>
<dbReference type="SMART" id="SM00388">
    <property type="entry name" value="HisKA"/>
    <property type="match status" value="1"/>
</dbReference>
<accession>A0A7G1HZQ8</accession>
<keyword evidence="9" id="KW-0067">ATP-binding</keyword>
<dbReference type="Gene3D" id="3.30.450.40">
    <property type="match status" value="1"/>
</dbReference>
<evidence type="ECO:0000256" key="5">
    <source>
        <dbReference type="ARBA" id="ARBA00022679"/>
    </source>
</evidence>
<gene>
    <name evidence="15" type="primary">kdpD</name>
    <name evidence="15" type="ORF">Cop2CBH44_26750</name>
</gene>
<keyword evidence="16" id="KW-1185">Reference proteome</keyword>
<keyword evidence="7" id="KW-0547">Nucleotide-binding</keyword>
<evidence type="ECO:0000256" key="4">
    <source>
        <dbReference type="ARBA" id="ARBA00022553"/>
    </source>
</evidence>